<keyword evidence="2" id="KW-0732">Signal</keyword>
<accession>A0A562KHD8</accession>
<feature type="domain" description="LysM" evidence="3">
    <location>
        <begin position="466"/>
        <end position="510"/>
    </location>
</feature>
<dbReference type="CDD" id="cd16894">
    <property type="entry name" value="MltD-like"/>
    <property type="match status" value="1"/>
</dbReference>
<reference evidence="4 5" key="1">
    <citation type="journal article" date="2015" name="Stand. Genomic Sci.">
        <title>Genomic Encyclopedia of Bacterial and Archaeal Type Strains, Phase III: the genomes of soil and plant-associated and newly described type strains.</title>
        <authorList>
            <person name="Whitman W.B."/>
            <person name="Woyke T."/>
            <person name="Klenk H.P."/>
            <person name="Zhou Y."/>
            <person name="Lilburn T.G."/>
            <person name="Beck B.J."/>
            <person name="De Vos P."/>
            <person name="Vandamme P."/>
            <person name="Eisen J.A."/>
            <person name="Garrity G."/>
            <person name="Hugenholtz P."/>
            <person name="Kyrpides N.C."/>
        </authorList>
    </citation>
    <scope>NUCLEOTIDE SEQUENCE [LARGE SCALE GENOMIC DNA]</scope>
    <source>
        <strain evidence="4 5">CGMCC 1.6844</strain>
    </source>
</reference>
<dbReference type="InterPro" id="IPR023346">
    <property type="entry name" value="Lysozyme-like_dom_sf"/>
</dbReference>
<gene>
    <name evidence="4" type="ORF">IP97_01542</name>
</gene>
<dbReference type="Pfam" id="PF01464">
    <property type="entry name" value="SLT"/>
    <property type="match status" value="1"/>
</dbReference>
<organism evidence="4 5">
    <name type="scientific">Flavobacterium cheniae</name>
    <dbReference type="NCBI Taxonomy" id="295428"/>
    <lineage>
        <taxon>Bacteria</taxon>
        <taxon>Pseudomonadati</taxon>
        <taxon>Bacteroidota</taxon>
        <taxon>Flavobacteriia</taxon>
        <taxon>Flavobacteriales</taxon>
        <taxon>Flavobacteriaceae</taxon>
        <taxon>Flavobacterium</taxon>
    </lineage>
</organism>
<dbReference type="SMART" id="SM00257">
    <property type="entry name" value="LysM"/>
    <property type="match status" value="2"/>
</dbReference>
<dbReference type="PANTHER" id="PTHR37423:SF2">
    <property type="entry name" value="MEMBRANE-BOUND LYTIC MUREIN TRANSGLYCOSYLASE C"/>
    <property type="match status" value="1"/>
</dbReference>
<sequence length="512" mass="58552">MKKTIIITSLFLSLFSFGQENAEKENLLPLPKMSYLDSLKTTFVNHSTSNCIDERWLSELASTELSDNMFSDISNFNADTEVSYDLSTELLKKRLAKMDAKSPFNIEYNPALENTIKAFLKNRPKAFERLMAVSEYYFPMFEEHLAKYNIPLELKYLAIVESALNPRAKSRVGASGLWQFMYPTGKQYNLEVTSYVDERYDPLKATEAACQYLSSLYGIFGDWSMVLAAYNCGPGNVSKAIRRSGGSQNYWNIRKNLPKETANYVPAFLATFYIYEFKKEHGIMPKKAPLTYFETDTIMVKKQMSFKHISELLDISEEQLEFLNPIYKLKVIPFEADEPHYLRLPKNKMGLFVSNEEKIYAYLNYLETYKEKTKSEFIASTSKDSIASTADSTYVSKPKFERKTQFHTIKSGESLGKIADKYNVSITELKKWNNIKGNNIQAGKKLKIYSDKKVIVKTESKSNNDGTYTVKSGDSLFSISKQFPGVSIEDIKKWNDISGDNIQPGMKLKING</sequence>
<evidence type="ECO:0000313" key="4">
    <source>
        <dbReference type="EMBL" id="TWH94829.1"/>
    </source>
</evidence>
<dbReference type="CDD" id="cd00118">
    <property type="entry name" value="LysM"/>
    <property type="match status" value="2"/>
</dbReference>
<dbReference type="SUPFAM" id="SSF53955">
    <property type="entry name" value="Lysozyme-like"/>
    <property type="match status" value="1"/>
</dbReference>
<dbReference type="PANTHER" id="PTHR37423">
    <property type="entry name" value="SOLUBLE LYTIC MUREIN TRANSGLYCOSYLASE-RELATED"/>
    <property type="match status" value="1"/>
</dbReference>
<dbReference type="InterPro" id="IPR036779">
    <property type="entry name" value="LysM_dom_sf"/>
</dbReference>
<name>A0A562KHD8_9FLAO</name>
<proteinExistence type="inferred from homology"/>
<dbReference type="Pfam" id="PF01476">
    <property type="entry name" value="LysM"/>
    <property type="match status" value="2"/>
</dbReference>
<evidence type="ECO:0000313" key="5">
    <source>
        <dbReference type="Proteomes" id="UP000315312"/>
    </source>
</evidence>
<dbReference type="GO" id="GO:0008933">
    <property type="term" value="F:peptidoglycan lytic transglycosylase activity"/>
    <property type="evidence" value="ECO:0007669"/>
    <property type="project" value="InterPro"/>
</dbReference>
<comment type="similarity">
    <text evidence="1">Belongs to the transglycosylase Slt family.</text>
</comment>
<evidence type="ECO:0000256" key="1">
    <source>
        <dbReference type="ARBA" id="ARBA00007734"/>
    </source>
</evidence>
<dbReference type="EMBL" id="VLKM01000005">
    <property type="protein sequence ID" value="TWH94829.1"/>
    <property type="molecule type" value="Genomic_DNA"/>
</dbReference>
<dbReference type="SUPFAM" id="SSF54106">
    <property type="entry name" value="LysM domain"/>
    <property type="match status" value="2"/>
</dbReference>
<dbReference type="Gene3D" id="1.10.530.10">
    <property type="match status" value="1"/>
</dbReference>
<evidence type="ECO:0000256" key="2">
    <source>
        <dbReference type="SAM" id="SignalP"/>
    </source>
</evidence>
<protein>
    <submittedName>
        <fullName evidence="4">Membrane-bound lytic murein transglycosylase D</fullName>
    </submittedName>
</protein>
<dbReference type="InterPro" id="IPR018392">
    <property type="entry name" value="LysM"/>
</dbReference>
<dbReference type="AlphaFoldDB" id="A0A562KHD8"/>
<dbReference type="RefSeq" id="WP_133609134.1">
    <property type="nucleotide sequence ID" value="NZ_SNZC01000002.1"/>
</dbReference>
<feature type="domain" description="LysM" evidence="3">
    <location>
        <begin position="405"/>
        <end position="448"/>
    </location>
</feature>
<dbReference type="InterPro" id="IPR000189">
    <property type="entry name" value="Transglyc_AS"/>
</dbReference>
<feature type="chain" id="PRO_5022736719" evidence="2">
    <location>
        <begin position="19"/>
        <end position="512"/>
    </location>
</feature>
<dbReference type="Gene3D" id="3.10.350.10">
    <property type="entry name" value="LysM domain"/>
    <property type="match status" value="2"/>
</dbReference>
<dbReference type="GO" id="GO:0016020">
    <property type="term" value="C:membrane"/>
    <property type="evidence" value="ECO:0007669"/>
    <property type="project" value="InterPro"/>
</dbReference>
<comment type="caution">
    <text evidence="4">The sequence shown here is derived from an EMBL/GenBank/DDBJ whole genome shotgun (WGS) entry which is preliminary data.</text>
</comment>
<dbReference type="GO" id="GO:0000270">
    <property type="term" value="P:peptidoglycan metabolic process"/>
    <property type="evidence" value="ECO:0007669"/>
    <property type="project" value="InterPro"/>
</dbReference>
<dbReference type="InterPro" id="IPR008258">
    <property type="entry name" value="Transglycosylase_SLT_dom_1"/>
</dbReference>
<keyword evidence="5" id="KW-1185">Reference proteome</keyword>
<dbReference type="PROSITE" id="PS51782">
    <property type="entry name" value="LYSM"/>
    <property type="match status" value="2"/>
</dbReference>
<dbReference type="PROSITE" id="PS00922">
    <property type="entry name" value="TRANSGLYCOSYLASE"/>
    <property type="match status" value="1"/>
</dbReference>
<feature type="signal peptide" evidence="2">
    <location>
        <begin position="1"/>
        <end position="18"/>
    </location>
</feature>
<dbReference type="Proteomes" id="UP000315312">
    <property type="component" value="Unassembled WGS sequence"/>
</dbReference>
<dbReference type="OrthoDB" id="9815002at2"/>
<evidence type="ECO:0000259" key="3">
    <source>
        <dbReference type="PROSITE" id="PS51782"/>
    </source>
</evidence>